<dbReference type="SUPFAM" id="SSF63737">
    <property type="entry name" value="Leukotriene A4 hydrolase N-terminal domain"/>
    <property type="match status" value="1"/>
</dbReference>
<feature type="chain" id="PRO_5013754510" evidence="1">
    <location>
        <begin position="18"/>
        <end position="226"/>
    </location>
</feature>
<sequence>MLLPILLLISTISLVEAGKLTPNKYELELTPEFFGDNSFTGKAKIHVDVTGSVEEFDLQVSKDLEVKKVIFWAADAIYRGNPNLKGGTATFKKDGDKIHVTLLGAITKEDIKIKGFIEIAYKGKAGKKGASKGLFLINDNDYGTNLKNGNAIYLFPILEDVAAPLTLSVITPYRAGVETKLKVGDHKSVEGEELISNNFNSGAEKIKVSNLEFKVNAPRVLILDSN</sequence>
<evidence type="ECO:0000313" key="2">
    <source>
        <dbReference type="EMBL" id="PIC28764.1"/>
    </source>
</evidence>
<keyword evidence="1" id="KW-0732">Signal</keyword>
<reference evidence="3" key="1">
    <citation type="submission" date="2017-10" db="EMBL/GenBank/DDBJ databases">
        <title>Rapid genome shrinkage in a self-fertile nematode reveals novel sperm competition proteins.</title>
        <authorList>
            <person name="Yin D."/>
            <person name="Schwarz E.M."/>
            <person name="Thomas C.G."/>
            <person name="Felde R.L."/>
            <person name="Korf I.F."/>
            <person name="Cutter A.D."/>
            <person name="Schartner C.M."/>
            <person name="Ralston E.J."/>
            <person name="Meyer B.J."/>
            <person name="Haag E.S."/>
        </authorList>
    </citation>
    <scope>NUCLEOTIDE SEQUENCE [LARGE SCALE GENOMIC DNA]</scope>
    <source>
        <strain evidence="3">JU1422</strain>
    </source>
</reference>
<evidence type="ECO:0000256" key="1">
    <source>
        <dbReference type="SAM" id="SignalP"/>
    </source>
</evidence>
<comment type="caution">
    <text evidence="2">The sequence shown here is derived from an EMBL/GenBank/DDBJ whole genome shotgun (WGS) entry which is preliminary data.</text>
</comment>
<name>A0A2G5TNA4_9PELO</name>
<proteinExistence type="predicted"/>
<organism evidence="2 3">
    <name type="scientific">Caenorhabditis nigoni</name>
    <dbReference type="NCBI Taxonomy" id="1611254"/>
    <lineage>
        <taxon>Eukaryota</taxon>
        <taxon>Metazoa</taxon>
        <taxon>Ecdysozoa</taxon>
        <taxon>Nematoda</taxon>
        <taxon>Chromadorea</taxon>
        <taxon>Rhabditida</taxon>
        <taxon>Rhabditina</taxon>
        <taxon>Rhabditomorpha</taxon>
        <taxon>Rhabditoidea</taxon>
        <taxon>Rhabditidae</taxon>
        <taxon>Peloderinae</taxon>
        <taxon>Caenorhabditis</taxon>
    </lineage>
</organism>
<dbReference type="OrthoDB" id="5852862at2759"/>
<accession>A0A2G5TNA4</accession>
<evidence type="ECO:0000313" key="3">
    <source>
        <dbReference type="Proteomes" id="UP000230233"/>
    </source>
</evidence>
<keyword evidence="3" id="KW-1185">Reference proteome</keyword>
<dbReference type="AlphaFoldDB" id="A0A2G5TNA4"/>
<dbReference type="Proteomes" id="UP000230233">
    <property type="component" value="Chromosome V"/>
</dbReference>
<protein>
    <submittedName>
        <fullName evidence="2">Uncharacterized protein</fullName>
    </submittedName>
</protein>
<dbReference type="EMBL" id="PDUG01000005">
    <property type="protein sequence ID" value="PIC28764.1"/>
    <property type="molecule type" value="Genomic_DNA"/>
</dbReference>
<feature type="signal peptide" evidence="1">
    <location>
        <begin position="1"/>
        <end position="17"/>
    </location>
</feature>
<gene>
    <name evidence="2" type="primary">Cnig_chr_V.g20573</name>
    <name evidence="2" type="ORF">B9Z55_020573</name>
</gene>
<dbReference type="InterPro" id="IPR042097">
    <property type="entry name" value="Aminopeptidase_N-like_N_sf"/>
</dbReference>
<dbReference type="Gene3D" id="2.60.40.1730">
    <property type="entry name" value="tricorn interacting facor f3 domain"/>
    <property type="match status" value="1"/>
</dbReference>